<sequence length="202" mass="23252">MNRIIEKPPPKKPDIRDSFMVYRRPRPPPPENTDDTVDCTPYNHVHYRPFCQTIRLAKRRKAYRRIKVPRLPLAMENYCMFDWLHEVGAHKYLTKPELIFILTNGLFHQDGDNAAIVFNKDERTGKSATSRMNAAFGKAEKKEDALKEWTEAENSPKVNFNVPDNFIKYGVGTSLHKINCSDPPLTDCGTKTCNNVEVVTLD</sequence>
<dbReference type="WBParaSite" id="Csp11.Scaffold574.g4412.t1">
    <property type="protein sequence ID" value="Csp11.Scaffold574.g4412.t1"/>
    <property type="gene ID" value="Csp11.Scaffold574.g4412"/>
</dbReference>
<evidence type="ECO:0000313" key="1">
    <source>
        <dbReference type="Proteomes" id="UP000095282"/>
    </source>
</evidence>
<dbReference type="eggNOG" id="ENOG502THUM">
    <property type="taxonomic scope" value="Eukaryota"/>
</dbReference>
<reference evidence="2" key="1">
    <citation type="submission" date="2016-11" db="UniProtKB">
        <authorList>
            <consortium name="WormBaseParasite"/>
        </authorList>
    </citation>
    <scope>IDENTIFICATION</scope>
</reference>
<protein>
    <submittedName>
        <fullName evidence="2">SCP domain-containing protein</fullName>
    </submittedName>
</protein>
<evidence type="ECO:0000313" key="2">
    <source>
        <dbReference type="WBParaSite" id="Csp11.Scaffold574.g4412.t1"/>
    </source>
</evidence>
<accession>A0A1I7TBU2</accession>
<organism evidence="1 2">
    <name type="scientific">Caenorhabditis tropicalis</name>
    <dbReference type="NCBI Taxonomy" id="1561998"/>
    <lineage>
        <taxon>Eukaryota</taxon>
        <taxon>Metazoa</taxon>
        <taxon>Ecdysozoa</taxon>
        <taxon>Nematoda</taxon>
        <taxon>Chromadorea</taxon>
        <taxon>Rhabditida</taxon>
        <taxon>Rhabditina</taxon>
        <taxon>Rhabditomorpha</taxon>
        <taxon>Rhabditoidea</taxon>
        <taxon>Rhabditidae</taxon>
        <taxon>Peloderinae</taxon>
        <taxon>Caenorhabditis</taxon>
    </lineage>
</organism>
<dbReference type="Proteomes" id="UP000095282">
    <property type="component" value="Unplaced"/>
</dbReference>
<keyword evidence="1" id="KW-1185">Reference proteome</keyword>
<dbReference type="AlphaFoldDB" id="A0A1I7TBU2"/>
<proteinExistence type="predicted"/>
<name>A0A1I7TBU2_9PELO</name>